<evidence type="ECO:0000313" key="2">
    <source>
        <dbReference type="Proteomes" id="UP001597506"/>
    </source>
</evidence>
<organism evidence="1 2">
    <name type="scientific">Bacillus seohaeanensis</name>
    <dbReference type="NCBI Taxonomy" id="284580"/>
    <lineage>
        <taxon>Bacteria</taxon>
        <taxon>Bacillati</taxon>
        <taxon>Bacillota</taxon>
        <taxon>Bacilli</taxon>
        <taxon>Bacillales</taxon>
        <taxon>Bacillaceae</taxon>
        <taxon>Bacillus</taxon>
    </lineage>
</organism>
<keyword evidence="2" id="KW-1185">Reference proteome</keyword>
<sequence length="163" mass="18043">MAKAIKQIERKQSNVEEERAEDIQAILKQIADNREAIQDSLIILKELHQSGVLDMLKGFLRTKEKIGSIAIEQINQPGMHNIIKNGMSGVELLSSIDSDQLKQLLGGLTQGVQKASESTQKKEQIGMWGLLKSMKDPNVNASLNTMIHFLNGMGEGLNNKQAH</sequence>
<gene>
    <name evidence="1" type="ORF">ACFSUL_08075</name>
</gene>
<dbReference type="EMBL" id="JBHUMF010000017">
    <property type="protein sequence ID" value="MFD2680714.1"/>
    <property type="molecule type" value="Genomic_DNA"/>
</dbReference>
<proteinExistence type="predicted"/>
<dbReference type="RefSeq" id="WP_377934362.1">
    <property type="nucleotide sequence ID" value="NZ_JBHUMF010000017.1"/>
</dbReference>
<name>A0ABW5RQH7_9BACI</name>
<dbReference type="InterPro" id="IPR012440">
    <property type="entry name" value="DUF1641"/>
</dbReference>
<comment type="caution">
    <text evidence="1">The sequence shown here is derived from an EMBL/GenBank/DDBJ whole genome shotgun (WGS) entry which is preliminary data.</text>
</comment>
<dbReference type="PANTHER" id="PTHR38433">
    <property type="match status" value="1"/>
</dbReference>
<dbReference type="Pfam" id="PF07849">
    <property type="entry name" value="DUF1641"/>
    <property type="match status" value="1"/>
</dbReference>
<dbReference type="Proteomes" id="UP001597506">
    <property type="component" value="Unassembled WGS sequence"/>
</dbReference>
<accession>A0ABW5RQH7</accession>
<reference evidence="2" key="1">
    <citation type="journal article" date="2019" name="Int. J. Syst. Evol. Microbiol.">
        <title>The Global Catalogue of Microorganisms (GCM) 10K type strain sequencing project: providing services to taxonomists for standard genome sequencing and annotation.</title>
        <authorList>
            <consortium name="The Broad Institute Genomics Platform"/>
            <consortium name="The Broad Institute Genome Sequencing Center for Infectious Disease"/>
            <person name="Wu L."/>
            <person name="Ma J."/>
        </authorList>
    </citation>
    <scope>NUCLEOTIDE SEQUENCE [LARGE SCALE GENOMIC DNA]</scope>
    <source>
        <strain evidence="2">KCTC 3913</strain>
    </source>
</reference>
<protein>
    <submittedName>
        <fullName evidence="1">DUF1641 domain-containing protein</fullName>
    </submittedName>
</protein>
<evidence type="ECO:0000313" key="1">
    <source>
        <dbReference type="EMBL" id="MFD2680714.1"/>
    </source>
</evidence>
<dbReference type="PANTHER" id="PTHR38433:SF1">
    <property type="entry name" value="DUF1641 DOMAIN-CONTAINING PROTEIN"/>
    <property type="match status" value="1"/>
</dbReference>